<evidence type="ECO:0000256" key="8">
    <source>
        <dbReference type="ARBA" id="ARBA00023054"/>
    </source>
</evidence>
<keyword evidence="10" id="KW-0131">Cell cycle</keyword>
<evidence type="ECO:0000256" key="10">
    <source>
        <dbReference type="ARBA" id="ARBA00023306"/>
    </source>
</evidence>
<evidence type="ECO:0000313" key="13">
    <source>
        <dbReference type="Ensembl" id="ENSNBRP00000010211.1"/>
    </source>
</evidence>
<dbReference type="Pfam" id="PF10471">
    <property type="entry name" value="ANAPC_CDC26"/>
    <property type="match status" value="1"/>
</dbReference>
<dbReference type="AlphaFoldDB" id="A0A3Q4GMI2"/>
<evidence type="ECO:0000256" key="5">
    <source>
        <dbReference type="ARBA" id="ARBA00022618"/>
    </source>
</evidence>
<evidence type="ECO:0000256" key="12">
    <source>
        <dbReference type="SAM" id="MobiDB-lite"/>
    </source>
</evidence>
<keyword evidence="6" id="KW-0498">Mitosis</keyword>
<keyword evidence="9" id="KW-0539">Nucleus</keyword>
<dbReference type="GO" id="GO:0031145">
    <property type="term" value="P:anaphase-promoting complex-dependent catabolic process"/>
    <property type="evidence" value="ECO:0007669"/>
    <property type="project" value="InterPro"/>
</dbReference>
<dbReference type="InterPro" id="IPR018860">
    <property type="entry name" value="APC_suCDC26"/>
</dbReference>
<dbReference type="PANTHER" id="PTHR28579">
    <property type="entry name" value="ANAPHASE-PROMOTING COMPLEX SUBUNIT CDC26"/>
    <property type="match status" value="1"/>
</dbReference>
<evidence type="ECO:0000256" key="11">
    <source>
        <dbReference type="ARBA" id="ARBA00032907"/>
    </source>
</evidence>
<dbReference type="GeneID" id="102784761"/>
<evidence type="ECO:0000256" key="9">
    <source>
        <dbReference type="ARBA" id="ARBA00023242"/>
    </source>
</evidence>
<protein>
    <recommendedName>
        <fullName evidence="4">Anaphase-promoting complex subunit CDC26</fullName>
    </recommendedName>
    <alternativeName>
        <fullName evidence="11">Cell division cycle protein 26 homolog</fullName>
    </alternativeName>
</protein>
<dbReference type="OrthoDB" id="2422341at2759"/>
<comment type="pathway">
    <text evidence="2">Protein modification; protein ubiquitination.</text>
</comment>
<evidence type="ECO:0000256" key="4">
    <source>
        <dbReference type="ARBA" id="ARBA00018549"/>
    </source>
</evidence>
<evidence type="ECO:0000256" key="1">
    <source>
        <dbReference type="ARBA" id="ARBA00004123"/>
    </source>
</evidence>
<evidence type="ECO:0000256" key="3">
    <source>
        <dbReference type="ARBA" id="ARBA00007939"/>
    </source>
</evidence>
<sequence>MRETYRRRRTTRRRGAPSPGSSSLKCHRVRSCTLPVDAAAAENKQREKRQERALQLLYQCGLKLKMLRRKPTRLELKIDDTEEFESVKKELEARKRQREEAESGGGVGGASVIGVDVIGGGASASASSSTAASRAELINDRIGYKPHPKPATLPTLFGSLQF</sequence>
<keyword evidence="5" id="KW-0132">Cell division</keyword>
<keyword evidence="7" id="KW-0833">Ubl conjugation pathway</keyword>
<dbReference type="GO" id="GO:0070979">
    <property type="term" value="P:protein K11-linked ubiquitination"/>
    <property type="evidence" value="ECO:0007669"/>
    <property type="project" value="TreeGrafter"/>
</dbReference>
<dbReference type="Ensembl" id="ENSNBRT00000010499.1">
    <property type="protein sequence ID" value="ENSNBRP00000010211.1"/>
    <property type="gene ID" value="ENSNBRG00000007963.1"/>
</dbReference>
<dbReference type="RefSeq" id="XP_006782288.1">
    <property type="nucleotide sequence ID" value="XM_006782225.2"/>
</dbReference>
<keyword evidence="8" id="KW-0175">Coiled coil</keyword>
<dbReference type="PANTHER" id="PTHR28579:SF1">
    <property type="entry name" value="ANAPHASE-PROMOTING COMPLEX SUBUNIT CDC26"/>
    <property type="match status" value="1"/>
</dbReference>
<feature type="region of interest" description="Disordered" evidence="12">
    <location>
        <begin position="1"/>
        <end position="28"/>
    </location>
</feature>
<name>A0A3Q4GMI2_NEOBR</name>
<evidence type="ECO:0000256" key="7">
    <source>
        <dbReference type="ARBA" id="ARBA00022786"/>
    </source>
</evidence>
<evidence type="ECO:0000256" key="2">
    <source>
        <dbReference type="ARBA" id="ARBA00004906"/>
    </source>
</evidence>
<dbReference type="Proteomes" id="UP000261580">
    <property type="component" value="Unassembled WGS sequence"/>
</dbReference>
<reference evidence="13" key="1">
    <citation type="submission" date="2025-08" db="UniProtKB">
        <authorList>
            <consortium name="Ensembl"/>
        </authorList>
    </citation>
    <scope>IDENTIFICATION</scope>
</reference>
<comment type="similarity">
    <text evidence="3">Belongs to the CDC26 family.</text>
</comment>
<reference evidence="13" key="2">
    <citation type="submission" date="2025-09" db="UniProtKB">
        <authorList>
            <consortium name="Ensembl"/>
        </authorList>
    </citation>
    <scope>IDENTIFICATION</scope>
</reference>
<accession>A0A3Q4GMI2</accession>
<evidence type="ECO:0000256" key="6">
    <source>
        <dbReference type="ARBA" id="ARBA00022776"/>
    </source>
</evidence>
<dbReference type="GO" id="GO:0007346">
    <property type="term" value="P:regulation of mitotic cell cycle"/>
    <property type="evidence" value="ECO:0007669"/>
    <property type="project" value="TreeGrafter"/>
</dbReference>
<dbReference type="Bgee" id="ENSNBRG00000007963">
    <property type="expression patterns" value="Expressed in skeletal muscle tissue and 5 other cell types or tissues"/>
</dbReference>
<feature type="compositionally biased region" description="Basic residues" evidence="12">
    <location>
        <begin position="1"/>
        <end position="15"/>
    </location>
</feature>
<dbReference type="GO" id="GO:0051301">
    <property type="term" value="P:cell division"/>
    <property type="evidence" value="ECO:0007669"/>
    <property type="project" value="UniProtKB-KW"/>
</dbReference>
<dbReference type="GO" id="GO:0005680">
    <property type="term" value="C:anaphase-promoting complex"/>
    <property type="evidence" value="ECO:0007669"/>
    <property type="project" value="InterPro"/>
</dbReference>
<comment type="subcellular location">
    <subcellularLocation>
        <location evidence="1">Nucleus</location>
    </subcellularLocation>
</comment>
<evidence type="ECO:0000313" key="14">
    <source>
        <dbReference type="Proteomes" id="UP000261580"/>
    </source>
</evidence>
<dbReference type="STRING" id="32507.ENSNBRP00000010211"/>
<proteinExistence type="inferred from homology"/>
<keyword evidence="14" id="KW-1185">Reference proteome</keyword>
<dbReference type="GeneTree" id="ENSGT00390000008457"/>
<organism evidence="13 14">
    <name type="scientific">Neolamprologus brichardi</name>
    <name type="common">Fairy cichlid</name>
    <name type="synonym">Lamprologus brichardi</name>
    <dbReference type="NCBI Taxonomy" id="32507"/>
    <lineage>
        <taxon>Eukaryota</taxon>
        <taxon>Metazoa</taxon>
        <taxon>Chordata</taxon>
        <taxon>Craniata</taxon>
        <taxon>Vertebrata</taxon>
        <taxon>Euteleostomi</taxon>
        <taxon>Actinopterygii</taxon>
        <taxon>Neopterygii</taxon>
        <taxon>Teleostei</taxon>
        <taxon>Neoteleostei</taxon>
        <taxon>Acanthomorphata</taxon>
        <taxon>Ovalentaria</taxon>
        <taxon>Cichlomorphae</taxon>
        <taxon>Cichliformes</taxon>
        <taxon>Cichlidae</taxon>
        <taxon>African cichlids</taxon>
        <taxon>Pseudocrenilabrinae</taxon>
        <taxon>Lamprologini</taxon>
        <taxon>Neolamprologus</taxon>
    </lineage>
</organism>
<dbReference type="CTD" id="246184"/>